<evidence type="ECO:0000256" key="2">
    <source>
        <dbReference type="ARBA" id="ARBA00022649"/>
    </source>
</evidence>
<comment type="catalytic activity">
    <reaction evidence="5">
        <text>glycyl-tRNA(Gly) + acetyl-CoA = N-acetylglycyl-tRNA(Gly) + CoA + H(+)</text>
        <dbReference type="Rhea" id="RHEA:81867"/>
        <dbReference type="Rhea" id="RHEA-COMP:9683"/>
        <dbReference type="Rhea" id="RHEA-COMP:19766"/>
        <dbReference type="ChEBI" id="CHEBI:15378"/>
        <dbReference type="ChEBI" id="CHEBI:57287"/>
        <dbReference type="ChEBI" id="CHEBI:57288"/>
        <dbReference type="ChEBI" id="CHEBI:78522"/>
        <dbReference type="ChEBI" id="CHEBI:232036"/>
    </reaction>
</comment>
<sequence>MLLDDKVEFKKISNIDDKERALVEAFSSGKAHIDSYLKNEALEDLQYGITKTYLMFVTPKGKETYLLGFFSLTTDRVLITKKSKLQDLLTNWKNPVYRKSIPGIQIHHFAVNGPYQAQHLGQEMMYYAFLFIKTALLSNIGACLITVQSEPDVRGFYESLGFCRTGQVRDSNVSMAIPTNEFFID</sequence>
<organism evidence="7 8">
    <name type="scientific">Enterococcus faecium</name>
    <name type="common">Streptococcus faecium</name>
    <dbReference type="NCBI Taxonomy" id="1352"/>
    <lineage>
        <taxon>Bacteria</taxon>
        <taxon>Bacillati</taxon>
        <taxon>Bacillota</taxon>
        <taxon>Bacilli</taxon>
        <taxon>Lactobacillales</taxon>
        <taxon>Enterococcaceae</taxon>
        <taxon>Enterococcus</taxon>
    </lineage>
</organism>
<dbReference type="AlphaFoldDB" id="A0A2G0E7X4"/>
<dbReference type="InterPro" id="IPR000182">
    <property type="entry name" value="GNAT_dom"/>
</dbReference>
<evidence type="ECO:0000256" key="1">
    <source>
        <dbReference type="ARBA" id="ARBA00022491"/>
    </source>
</evidence>
<evidence type="ECO:0000313" key="7">
    <source>
        <dbReference type="EMBL" id="PHL20526.1"/>
    </source>
</evidence>
<dbReference type="Pfam" id="PF13673">
    <property type="entry name" value="Acetyltransf_10"/>
    <property type="match status" value="1"/>
</dbReference>
<dbReference type="PANTHER" id="PTHR36449:SF1">
    <property type="entry name" value="ACETYLTRANSFERASE"/>
    <property type="match status" value="1"/>
</dbReference>
<dbReference type="Gene3D" id="3.40.630.30">
    <property type="match status" value="1"/>
</dbReference>
<dbReference type="RefSeq" id="WP_072538834.1">
    <property type="nucleotide sequence ID" value="NZ_PCGC01000063.1"/>
</dbReference>
<name>A0A2G0E7X4_ENTFC</name>
<keyword evidence="3 7" id="KW-0808">Transferase</keyword>
<feature type="domain" description="N-acetyltransferase" evidence="6">
    <location>
        <begin position="105"/>
        <end position="172"/>
    </location>
</feature>
<evidence type="ECO:0000313" key="8">
    <source>
        <dbReference type="Proteomes" id="UP000224303"/>
    </source>
</evidence>
<gene>
    <name evidence="7" type="ORF">CQR37_13825</name>
</gene>
<accession>A0A2G0E7X4</accession>
<evidence type="ECO:0000259" key="6">
    <source>
        <dbReference type="Pfam" id="PF13673"/>
    </source>
</evidence>
<comment type="caution">
    <text evidence="7">The sequence shown here is derived from an EMBL/GenBank/DDBJ whole genome shotgun (WGS) entry which is preliminary data.</text>
</comment>
<keyword evidence="4" id="KW-0012">Acyltransferase</keyword>
<proteinExistence type="predicted"/>
<protein>
    <submittedName>
        <fullName evidence="7">GNAT family N-acetyltransferase</fullName>
    </submittedName>
</protein>
<keyword evidence="2" id="KW-1277">Toxin-antitoxin system</keyword>
<dbReference type="Proteomes" id="UP000224303">
    <property type="component" value="Unassembled WGS sequence"/>
</dbReference>
<dbReference type="PANTHER" id="PTHR36449">
    <property type="entry name" value="ACETYLTRANSFERASE-RELATED"/>
    <property type="match status" value="1"/>
</dbReference>
<evidence type="ECO:0000256" key="3">
    <source>
        <dbReference type="ARBA" id="ARBA00022679"/>
    </source>
</evidence>
<dbReference type="EMBL" id="PCGC01000063">
    <property type="protein sequence ID" value="PHL20526.1"/>
    <property type="molecule type" value="Genomic_DNA"/>
</dbReference>
<evidence type="ECO:0000256" key="5">
    <source>
        <dbReference type="ARBA" id="ARBA00049880"/>
    </source>
</evidence>
<keyword evidence="1" id="KW-0678">Repressor</keyword>
<reference evidence="7 8" key="1">
    <citation type="submission" date="2017-10" db="EMBL/GenBank/DDBJ databases">
        <title>Draft genomes of the Enterococcus faecium isolated from human feces before and after Helicobacter pylori eradication therapy.</title>
        <authorList>
            <person name="Prianichniikov N.A."/>
            <person name="Glushchenko O.E."/>
            <person name="Malakhova M.V."/>
        </authorList>
    </citation>
    <scope>NUCLEOTIDE SEQUENCE [LARGE SCALE GENOMIC DNA]</scope>
    <source>
        <strain evidence="7 8">Hp_5-7</strain>
    </source>
</reference>
<dbReference type="InterPro" id="IPR016181">
    <property type="entry name" value="Acyl_CoA_acyltransferase"/>
</dbReference>
<evidence type="ECO:0000256" key="4">
    <source>
        <dbReference type="ARBA" id="ARBA00023315"/>
    </source>
</evidence>
<dbReference type="SUPFAM" id="SSF55729">
    <property type="entry name" value="Acyl-CoA N-acyltransferases (Nat)"/>
    <property type="match status" value="1"/>
</dbReference>
<dbReference type="GO" id="GO:0016747">
    <property type="term" value="F:acyltransferase activity, transferring groups other than amino-acyl groups"/>
    <property type="evidence" value="ECO:0007669"/>
    <property type="project" value="InterPro"/>
</dbReference>